<protein>
    <submittedName>
        <fullName evidence="1">Uncharacterized protein</fullName>
    </submittedName>
</protein>
<evidence type="ECO:0000313" key="1">
    <source>
        <dbReference type="EMBL" id="KAL1265114.1"/>
    </source>
</evidence>
<reference evidence="1 2" key="1">
    <citation type="submission" date="2023-09" db="EMBL/GenBank/DDBJ databases">
        <authorList>
            <person name="Wang M."/>
        </authorList>
    </citation>
    <scope>NUCLEOTIDE SEQUENCE [LARGE SCALE GENOMIC DNA]</scope>
    <source>
        <strain evidence="1">GT-2023</strain>
        <tissue evidence="1">Liver</tissue>
    </source>
</reference>
<organism evidence="1 2">
    <name type="scientific">Cirrhinus molitorella</name>
    <name type="common">mud carp</name>
    <dbReference type="NCBI Taxonomy" id="172907"/>
    <lineage>
        <taxon>Eukaryota</taxon>
        <taxon>Metazoa</taxon>
        <taxon>Chordata</taxon>
        <taxon>Craniata</taxon>
        <taxon>Vertebrata</taxon>
        <taxon>Euteleostomi</taxon>
        <taxon>Actinopterygii</taxon>
        <taxon>Neopterygii</taxon>
        <taxon>Teleostei</taxon>
        <taxon>Ostariophysi</taxon>
        <taxon>Cypriniformes</taxon>
        <taxon>Cyprinidae</taxon>
        <taxon>Labeoninae</taxon>
        <taxon>Labeonini</taxon>
        <taxon>Cirrhinus</taxon>
    </lineage>
</organism>
<comment type="caution">
    <text evidence="1">The sequence shown here is derived from an EMBL/GenBank/DDBJ whole genome shotgun (WGS) entry which is preliminary data.</text>
</comment>
<dbReference type="Proteomes" id="UP001558613">
    <property type="component" value="Unassembled WGS sequence"/>
</dbReference>
<evidence type="ECO:0000313" key="2">
    <source>
        <dbReference type="Proteomes" id="UP001558613"/>
    </source>
</evidence>
<keyword evidence="2" id="KW-1185">Reference proteome</keyword>
<name>A0ABR3MJ63_9TELE</name>
<gene>
    <name evidence="1" type="ORF">QQF64_003141</name>
</gene>
<sequence length="192" mass="21391">MEGFCAAEGRRWRPIEAVVNDTESLDQAPFQPHHHECAMQFSALKLVSEREYDPFMIPQDTEEKLLEDVHSVFSCKVTSTVRPSGLTASKNGPHGWMRDRRGDVDEVGYLTRLENEHKASRRQRQAVAEAPVQIVVARGDVMLPLCQINSGSVKPPLCVALAGSDKRTMPELIRVCSGGNRNEGLRVSTQTH</sequence>
<dbReference type="EMBL" id="JAYMGO010000011">
    <property type="protein sequence ID" value="KAL1265114.1"/>
    <property type="molecule type" value="Genomic_DNA"/>
</dbReference>
<proteinExistence type="predicted"/>
<accession>A0ABR3MJ63</accession>